<organism evidence="1 2">
    <name type="scientific">Burkholderia cenocepacia</name>
    <dbReference type="NCBI Taxonomy" id="95486"/>
    <lineage>
        <taxon>Bacteria</taxon>
        <taxon>Pseudomonadati</taxon>
        <taxon>Pseudomonadota</taxon>
        <taxon>Betaproteobacteria</taxon>
        <taxon>Burkholderiales</taxon>
        <taxon>Burkholderiaceae</taxon>
        <taxon>Burkholderia</taxon>
        <taxon>Burkholderia cepacia complex</taxon>
    </lineage>
</organism>
<proteinExistence type="predicted"/>
<reference evidence="1 2" key="1">
    <citation type="submission" date="2018-12" db="EMBL/GenBank/DDBJ databases">
        <title>Cadmium resistance mechanism in endophytic bacteria Burkholderia cenocepacia YG-3.</title>
        <authorList>
            <person name="Zhang X."/>
            <person name="Wang X."/>
            <person name="Zhu Y."/>
        </authorList>
    </citation>
    <scope>NUCLEOTIDE SEQUENCE [LARGE SCALE GENOMIC DNA]</scope>
    <source>
        <strain evidence="1 2">YG-3</strain>
    </source>
</reference>
<accession>A0A3S9NJW1</accession>
<gene>
    <name evidence="1" type="ORF">D5R55_34825</name>
</gene>
<evidence type="ECO:0000313" key="2">
    <source>
        <dbReference type="Proteomes" id="UP000277191"/>
    </source>
</evidence>
<dbReference type="Proteomes" id="UP000277191">
    <property type="component" value="Chromosome 3"/>
</dbReference>
<protein>
    <recommendedName>
        <fullName evidence="3">DUF1488 domain-containing protein</fullName>
    </recommendedName>
</protein>
<dbReference type="EMBL" id="CP034547">
    <property type="protein sequence ID" value="AZQ55980.1"/>
    <property type="molecule type" value="Genomic_DNA"/>
</dbReference>
<sequence>MDASFQISDAQSPTLGDYLSFTITDGAVTVPGRISGTALAVLSPDLDRETAFEANRERIRKAAFEMRRINPGLDMINLGSDNFSS</sequence>
<dbReference type="RefSeq" id="WP_126369151.1">
    <property type="nucleotide sequence ID" value="NZ_CP034547.1"/>
</dbReference>
<dbReference type="AlphaFoldDB" id="A0A3S9NJW1"/>
<evidence type="ECO:0008006" key="3">
    <source>
        <dbReference type="Google" id="ProtNLM"/>
    </source>
</evidence>
<name>A0A3S9NJW1_9BURK</name>
<evidence type="ECO:0000313" key="1">
    <source>
        <dbReference type="EMBL" id="AZQ55980.1"/>
    </source>
</evidence>